<evidence type="ECO:0000259" key="6">
    <source>
        <dbReference type="PROSITE" id="PS51192"/>
    </source>
</evidence>
<dbReference type="InterPro" id="IPR001650">
    <property type="entry name" value="Helicase_C-like"/>
</dbReference>
<dbReference type="RefSeq" id="WP_055681004.1">
    <property type="nucleotide sequence ID" value="NZ_CXPG01000009.1"/>
</dbReference>
<dbReference type="SMART" id="SM00490">
    <property type="entry name" value="HELICc"/>
    <property type="match status" value="1"/>
</dbReference>
<evidence type="ECO:0000313" key="8">
    <source>
        <dbReference type="EMBL" id="CTQ31529.1"/>
    </source>
</evidence>
<dbReference type="FunFam" id="3.40.50.300:FF:002125">
    <property type="entry name" value="ATP-dependent helicase HrpB"/>
    <property type="match status" value="1"/>
</dbReference>
<organism evidence="8 9">
    <name type="scientific">Jannaschia rubra</name>
    <dbReference type="NCBI Taxonomy" id="282197"/>
    <lineage>
        <taxon>Bacteria</taxon>
        <taxon>Pseudomonadati</taxon>
        <taxon>Pseudomonadota</taxon>
        <taxon>Alphaproteobacteria</taxon>
        <taxon>Rhodobacterales</taxon>
        <taxon>Roseobacteraceae</taxon>
        <taxon>Jannaschia</taxon>
    </lineage>
</organism>
<evidence type="ECO:0000259" key="7">
    <source>
        <dbReference type="PROSITE" id="PS51194"/>
    </source>
</evidence>
<dbReference type="PIRSF" id="PIRSF005496">
    <property type="entry name" value="ATP_hel_hrpB"/>
    <property type="match status" value="1"/>
</dbReference>
<dbReference type="Pfam" id="PF00270">
    <property type="entry name" value="DEAD"/>
    <property type="match status" value="1"/>
</dbReference>
<dbReference type="Gene3D" id="1.20.120.1080">
    <property type="match status" value="1"/>
</dbReference>
<dbReference type="InterPro" id="IPR013689">
    <property type="entry name" value="RNA_helicase_ATP-dep_HrpB_C"/>
</dbReference>
<evidence type="ECO:0000256" key="1">
    <source>
        <dbReference type="ARBA" id="ARBA00022741"/>
    </source>
</evidence>
<dbReference type="AlphaFoldDB" id="A0A0M6XK97"/>
<dbReference type="GO" id="GO:0003676">
    <property type="term" value="F:nucleic acid binding"/>
    <property type="evidence" value="ECO:0007669"/>
    <property type="project" value="InterPro"/>
</dbReference>
<dbReference type="Gene3D" id="3.40.50.300">
    <property type="entry name" value="P-loop containing nucleotide triphosphate hydrolases"/>
    <property type="match status" value="2"/>
</dbReference>
<evidence type="ECO:0000256" key="5">
    <source>
        <dbReference type="SAM" id="MobiDB-lite"/>
    </source>
</evidence>
<dbReference type="GO" id="GO:0005524">
    <property type="term" value="F:ATP binding"/>
    <property type="evidence" value="ECO:0007669"/>
    <property type="project" value="UniProtKB-KW"/>
</dbReference>
<dbReference type="PROSITE" id="PS51194">
    <property type="entry name" value="HELICASE_CTER"/>
    <property type="match status" value="1"/>
</dbReference>
<dbReference type="InterPro" id="IPR014001">
    <property type="entry name" value="Helicase_ATP-bd"/>
</dbReference>
<sequence>MKTPPPLPIDDALPDLLAALSAGGVAVLQAPPGAGKTTRVPLAMLPHVAGRIVMLEPRRLATRAAAARMAQTLGEPVGRTVGYRMRGASDVSPATRIEVVTEGILTRMIQSDPDLPGIGALIFDEFHERSLNADLGLALASEARQALRPDLWLVVMSATLDAGPVAEMLDAPVVTSHGRSFPVERRWRDRPPPASQRVEAQIAALVVEALEATAGDVLAFLPGEGEIRRCAALLSGVAADVRPLYGALPFAAQQAAIATGPGRKVVLATAIAETSLTIEGVRAVVDGGLARRARFDPASGMSRLVTERVTRAEAAQRAGRAGRVAEGVAFANWTRGEEGGMRAFPDPEIAQADLAGLALELAVWGSDDLAFLTPPPAGALAEARALLSDLGALSGGRITDHGRALARLPLHPRLGHMVLRGGTGAARLAGVLSVRLAPGPVDLAPVLRDPPPDARAEAKRLKRHEAGPELSDAQRLALAYPDRIGLRRPGDAPRWLLSGGKGARMDRGDALSGARLIVACDLDGDPTEARVRRALPIAEADLRAVLGDRIAWTDLCRWSARHRRVEARRQERLGAIALDDRPWTDAPSGAVAAAMLDGVRTLGVDALGWSKRARLLRARIAAAGLRDVSDAALLAALEDWLLPYLEGVTDAAGLARLDPFDALQAWLGWDDARRLDGIAPAHYRTPLGRKVPIDYGPDIPTVSLRLQEVLGETVHPKVGATPLRMELLSPAGRPVAITQDLPGFWAGAYADVRRDMRGAYPRHPWPEDPTAAAPTTRAKPRGT</sequence>
<dbReference type="InterPro" id="IPR007502">
    <property type="entry name" value="Helicase-assoc_dom"/>
</dbReference>
<keyword evidence="1" id="KW-0547">Nucleotide-binding</keyword>
<dbReference type="Proteomes" id="UP000048908">
    <property type="component" value="Unassembled WGS sequence"/>
</dbReference>
<dbReference type="SMART" id="SM00847">
    <property type="entry name" value="HA2"/>
    <property type="match status" value="1"/>
</dbReference>
<evidence type="ECO:0000256" key="4">
    <source>
        <dbReference type="ARBA" id="ARBA00022840"/>
    </source>
</evidence>
<reference evidence="8 9" key="1">
    <citation type="submission" date="2015-07" db="EMBL/GenBank/DDBJ databases">
        <authorList>
            <person name="Noorani M."/>
        </authorList>
    </citation>
    <scope>NUCLEOTIDE SEQUENCE [LARGE SCALE GENOMIC DNA]</scope>
    <source>
        <strain evidence="8 9">CECT 5088</strain>
    </source>
</reference>
<dbReference type="Pfam" id="PF08482">
    <property type="entry name" value="HrpB_C"/>
    <property type="match status" value="1"/>
</dbReference>
<dbReference type="SMART" id="SM00487">
    <property type="entry name" value="DEXDc"/>
    <property type="match status" value="1"/>
</dbReference>
<feature type="region of interest" description="Disordered" evidence="5">
    <location>
        <begin position="760"/>
        <end position="783"/>
    </location>
</feature>
<dbReference type="EMBL" id="CXPG01000009">
    <property type="protein sequence ID" value="CTQ31529.1"/>
    <property type="molecule type" value="Genomic_DNA"/>
</dbReference>
<protein>
    <submittedName>
        <fullName evidence="8">ATP-dependent RNA helicase HrpB</fullName>
        <ecNumber evidence="8">3.6.4.13</ecNumber>
    </submittedName>
</protein>
<dbReference type="InterPro" id="IPR049614">
    <property type="entry name" value="HrpB_DEXH"/>
</dbReference>
<evidence type="ECO:0000313" key="9">
    <source>
        <dbReference type="Proteomes" id="UP000048908"/>
    </source>
</evidence>
<keyword evidence="3 8" id="KW-0347">Helicase</keyword>
<dbReference type="OrthoDB" id="9805617at2"/>
<gene>
    <name evidence="8" type="primary">hrpB</name>
    <name evidence="8" type="ORF">JAN5088_00287</name>
</gene>
<dbReference type="InterPro" id="IPR027417">
    <property type="entry name" value="P-loop_NTPase"/>
</dbReference>
<evidence type="ECO:0000256" key="3">
    <source>
        <dbReference type="ARBA" id="ARBA00022806"/>
    </source>
</evidence>
<dbReference type="Pfam" id="PF00271">
    <property type="entry name" value="Helicase_C"/>
    <property type="match status" value="1"/>
</dbReference>
<dbReference type="PROSITE" id="PS51192">
    <property type="entry name" value="HELICASE_ATP_BIND_1"/>
    <property type="match status" value="1"/>
</dbReference>
<keyword evidence="9" id="KW-1185">Reference proteome</keyword>
<name>A0A0M6XK97_9RHOB</name>
<dbReference type="PANTHER" id="PTHR43519:SF1">
    <property type="entry name" value="ATP-DEPENDENT RNA HELICASE HRPB"/>
    <property type="match status" value="1"/>
</dbReference>
<feature type="compositionally biased region" description="Low complexity" evidence="5">
    <location>
        <begin position="768"/>
        <end position="777"/>
    </location>
</feature>
<proteinExistence type="predicted"/>
<keyword evidence="4" id="KW-0067">ATP-binding</keyword>
<dbReference type="SUPFAM" id="SSF52540">
    <property type="entry name" value="P-loop containing nucleoside triphosphate hydrolases"/>
    <property type="match status" value="1"/>
</dbReference>
<evidence type="ECO:0000256" key="2">
    <source>
        <dbReference type="ARBA" id="ARBA00022801"/>
    </source>
</evidence>
<dbReference type="InterPro" id="IPR010225">
    <property type="entry name" value="HrpB"/>
</dbReference>
<dbReference type="STRING" id="282197.SAMN04488517_101130"/>
<accession>A0A0M6XK97</accession>
<dbReference type="NCBIfam" id="TIGR01970">
    <property type="entry name" value="DEAH_box_HrpB"/>
    <property type="match status" value="1"/>
</dbReference>
<dbReference type="GO" id="GO:0003724">
    <property type="term" value="F:RNA helicase activity"/>
    <property type="evidence" value="ECO:0007669"/>
    <property type="project" value="UniProtKB-EC"/>
</dbReference>
<dbReference type="EC" id="3.6.4.13" evidence="8"/>
<dbReference type="CDD" id="cd17990">
    <property type="entry name" value="DEXHc_HrpB"/>
    <property type="match status" value="1"/>
</dbReference>
<dbReference type="PANTHER" id="PTHR43519">
    <property type="entry name" value="ATP-DEPENDENT RNA HELICASE HRPB"/>
    <property type="match status" value="1"/>
</dbReference>
<dbReference type="InterPro" id="IPR011545">
    <property type="entry name" value="DEAD/DEAH_box_helicase_dom"/>
</dbReference>
<keyword evidence="2 8" id="KW-0378">Hydrolase</keyword>
<feature type="domain" description="Helicase ATP-binding" evidence="6">
    <location>
        <begin position="17"/>
        <end position="178"/>
    </location>
</feature>
<dbReference type="CDD" id="cd18791">
    <property type="entry name" value="SF2_C_RHA"/>
    <property type="match status" value="1"/>
</dbReference>
<dbReference type="GO" id="GO:0016787">
    <property type="term" value="F:hydrolase activity"/>
    <property type="evidence" value="ECO:0007669"/>
    <property type="project" value="UniProtKB-KW"/>
</dbReference>
<feature type="domain" description="Helicase C-terminal" evidence="7">
    <location>
        <begin position="201"/>
        <end position="365"/>
    </location>
</feature>